<feature type="binding site" evidence="16">
    <location>
        <position position="68"/>
    </location>
    <ligand>
        <name>Zn(2+)</name>
        <dbReference type="ChEBI" id="CHEBI:29105"/>
        <note>catalytic</note>
    </ligand>
</feature>
<dbReference type="EMBL" id="VDFW01000031">
    <property type="protein sequence ID" value="TNC21834.1"/>
    <property type="molecule type" value="Genomic_DNA"/>
</dbReference>
<dbReference type="InterPro" id="IPR008915">
    <property type="entry name" value="Peptidase_M50"/>
</dbReference>
<feature type="transmembrane region" description="Helical" evidence="14">
    <location>
        <begin position="20"/>
        <end position="42"/>
    </location>
</feature>
<evidence type="ECO:0000256" key="2">
    <source>
        <dbReference type="ARBA" id="ARBA00007931"/>
    </source>
</evidence>
<dbReference type="GO" id="GO:0005886">
    <property type="term" value="C:plasma membrane"/>
    <property type="evidence" value="ECO:0007669"/>
    <property type="project" value="UniProtKB-SubCell"/>
</dbReference>
<dbReference type="GO" id="GO:0046872">
    <property type="term" value="F:metal ion binding"/>
    <property type="evidence" value="ECO:0007669"/>
    <property type="project" value="UniProtKB-UniRule"/>
</dbReference>
<keyword evidence="12" id="KW-0129">CBS domain</keyword>
<comment type="cofactor">
    <cofactor evidence="14 16">
        <name>Zn(2+)</name>
        <dbReference type="ChEBI" id="CHEBI:29105"/>
    </cofactor>
    <text evidence="14 16">Binds 1 zinc ion per subunit.</text>
</comment>
<dbReference type="PANTHER" id="PTHR39188:SF3">
    <property type="entry name" value="STAGE IV SPORULATION PROTEIN FB"/>
    <property type="match status" value="1"/>
</dbReference>
<organism evidence="18 19">
    <name type="scientific">Amycolatopsis alkalitolerans</name>
    <dbReference type="NCBI Taxonomy" id="2547244"/>
    <lineage>
        <taxon>Bacteria</taxon>
        <taxon>Bacillati</taxon>
        <taxon>Actinomycetota</taxon>
        <taxon>Actinomycetes</taxon>
        <taxon>Pseudonocardiales</taxon>
        <taxon>Pseudonocardiaceae</taxon>
        <taxon>Amycolatopsis</taxon>
    </lineage>
</organism>
<sequence length="378" mass="39463">MFSSSLPLGRFAGIGVRAHWSVAIVLALLSWMLAAEVLPAAAPGHQAVAYWATAIVTAVCFLASLLAHELMHAVRARRYGMTVKSITLWMLGGMTELDGNPPSPKADLWIALSGPLVSLAIGGAGYGGAVLAAGHLPALIVTGLSWLGLTNLLLGVFNLLPGAPLDGGRVLRALVWKRTRDRARAAAVAAKTGQVLGGLLIALGFAEVLLLGSLGGLWLGLVGWFLIGAAQMDVNAGLMREQLGGITVRDIMDPHPPVAPGWWTVAAFVEQAAGQARKRVFPVTSFDGRPEGVVSLRELARLTAQQRLVTRVSDAGHPARHIARPGDRVLDLLSTGGLRSADDLVLVVEHGTLAGTVGLDDITRALELAALGGRNVPA</sequence>
<keyword evidence="6 14" id="KW-0479">Metal-binding</keyword>
<comment type="caution">
    <text evidence="18">The sequence shown here is derived from an EMBL/GenBank/DDBJ whole genome shotgun (WGS) entry which is preliminary data.</text>
</comment>
<feature type="transmembrane region" description="Helical" evidence="14">
    <location>
        <begin position="109"/>
        <end position="131"/>
    </location>
</feature>
<evidence type="ECO:0000256" key="9">
    <source>
        <dbReference type="ARBA" id="ARBA00022833"/>
    </source>
</evidence>
<dbReference type="RefSeq" id="WP_139099664.1">
    <property type="nucleotide sequence ID" value="NZ_VDFW01000031.1"/>
</dbReference>
<gene>
    <name evidence="18" type="ORF">FG385_27340</name>
</gene>
<dbReference type="Pfam" id="PF02163">
    <property type="entry name" value="Peptidase_M50"/>
    <property type="match status" value="2"/>
</dbReference>
<dbReference type="SUPFAM" id="SSF54631">
    <property type="entry name" value="CBS-domain pair"/>
    <property type="match status" value="1"/>
</dbReference>
<evidence type="ECO:0000256" key="5">
    <source>
        <dbReference type="ARBA" id="ARBA00022692"/>
    </source>
</evidence>
<evidence type="ECO:0000256" key="3">
    <source>
        <dbReference type="ARBA" id="ARBA00022475"/>
    </source>
</evidence>
<reference evidence="18 19" key="1">
    <citation type="submission" date="2019-06" db="EMBL/GenBank/DDBJ databases">
        <title>Amycolatopsis alkalitolerans sp. nov., isolated from Gastrodia elata Blume.</title>
        <authorList>
            <person name="Narsing Rao M.P."/>
            <person name="Li W.J."/>
        </authorList>
    </citation>
    <scope>NUCLEOTIDE SEQUENCE [LARGE SCALE GENOMIC DNA]</scope>
    <source>
        <strain evidence="18 19">SYSUP0005</strain>
    </source>
</reference>
<feature type="domain" description="Peptidase M50" evidence="17">
    <location>
        <begin position="140"/>
        <end position="196"/>
    </location>
</feature>
<evidence type="ECO:0000256" key="15">
    <source>
        <dbReference type="PIRSR" id="PIRSR006404-1"/>
    </source>
</evidence>
<keyword evidence="10 14" id="KW-1133">Transmembrane helix</keyword>
<evidence type="ECO:0000256" key="12">
    <source>
        <dbReference type="ARBA" id="ARBA00023122"/>
    </source>
</evidence>
<keyword evidence="9 14" id="KW-0862">Zinc</keyword>
<keyword evidence="8 14" id="KW-0378">Hydrolase</keyword>
<evidence type="ECO:0000256" key="7">
    <source>
        <dbReference type="ARBA" id="ARBA00022737"/>
    </source>
</evidence>
<dbReference type="Proteomes" id="UP000305546">
    <property type="component" value="Unassembled WGS sequence"/>
</dbReference>
<accession>A0A5C4LV18</accession>
<proteinExistence type="inferred from homology"/>
<feature type="binding site" evidence="16">
    <location>
        <position position="166"/>
    </location>
    <ligand>
        <name>Zn(2+)</name>
        <dbReference type="ChEBI" id="CHEBI:29105"/>
        <note>catalytic</note>
    </ligand>
</feature>
<keyword evidence="5 14" id="KW-0812">Transmembrane</keyword>
<evidence type="ECO:0000313" key="19">
    <source>
        <dbReference type="Proteomes" id="UP000305546"/>
    </source>
</evidence>
<dbReference type="GO" id="GO:0006508">
    <property type="term" value="P:proteolysis"/>
    <property type="evidence" value="ECO:0007669"/>
    <property type="project" value="UniProtKB-KW"/>
</dbReference>
<evidence type="ECO:0000256" key="16">
    <source>
        <dbReference type="PIRSR" id="PIRSR006404-2"/>
    </source>
</evidence>
<feature type="domain" description="Peptidase M50" evidence="17">
    <location>
        <begin position="57"/>
        <end position="130"/>
    </location>
</feature>
<evidence type="ECO:0000256" key="8">
    <source>
        <dbReference type="ARBA" id="ARBA00022801"/>
    </source>
</evidence>
<name>A0A5C4LV18_9PSEU</name>
<dbReference type="PIRSF" id="PIRSF006404">
    <property type="entry name" value="UCP006404_Pept_M50_CBS"/>
    <property type="match status" value="1"/>
</dbReference>
<evidence type="ECO:0000256" key="13">
    <source>
        <dbReference type="ARBA" id="ARBA00023136"/>
    </source>
</evidence>
<feature type="active site" evidence="15">
    <location>
        <position position="69"/>
    </location>
</feature>
<feature type="transmembrane region" description="Helical" evidence="14">
    <location>
        <begin position="208"/>
        <end position="230"/>
    </location>
</feature>
<feature type="binding site" evidence="16">
    <location>
        <position position="72"/>
    </location>
    <ligand>
        <name>Zn(2+)</name>
        <dbReference type="ChEBI" id="CHEBI:29105"/>
        <note>catalytic</note>
    </ligand>
</feature>
<evidence type="ECO:0000313" key="18">
    <source>
        <dbReference type="EMBL" id="TNC21834.1"/>
    </source>
</evidence>
<evidence type="ECO:0000256" key="1">
    <source>
        <dbReference type="ARBA" id="ARBA00004651"/>
    </source>
</evidence>
<evidence type="ECO:0000259" key="17">
    <source>
        <dbReference type="Pfam" id="PF02163"/>
    </source>
</evidence>
<dbReference type="AlphaFoldDB" id="A0A5C4LV18"/>
<evidence type="ECO:0000256" key="14">
    <source>
        <dbReference type="PIRNR" id="PIRNR006404"/>
    </source>
</evidence>
<evidence type="ECO:0000256" key="4">
    <source>
        <dbReference type="ARBA" id="ARBA00022670"/>
    </source>
</evidence>
<evidence type="ECO:0000256" key="10">
    <source>
        <dbReference type="ARBA" id="ARBA00022989"/>
    </source>
</evidence>
<protein>
    <recommendedName>
        <fullName evidence="14">Zinc metalloprotease</fullName>
    </recommendedName>
</protein>
<keyword evidence="11 14" id="KW-0482">Metalloprotease</keyword>
<comment type="subcellular location">
    <subcellularLocation>
        <location evidence="1 14">Cell membrane</location>
        <topology evidence="1 14">Multi-pass membrane protein</topology>
    </subcellularLocation>
</comment>
<keyword evidence="13 14" id="KW-0472">Membrane</keyword>
<feature type="transmembrane region" description="Helical" evidence="14">
    <location>
        <begin position="138"/>
        <end position="160"/>
    </location>
</feature>
<dbReference type="InterPro" id="IPR046342">
    <property type="entry name" value="CBS_dom_sf"/>
</dbReference>
<evidence type="ECO:0000256" key="11">
    <source>
        <dbReference type="ARBA" id="ARBA00023049"/>
    </source>
</evidence>
<keyword evidence="19" id="KW-1185">Reference proteome</keyword>
<evidence type="ECO:0000256" key="6">
    <source>
        <dbReference type="ARBA" id="ARBA00022723"/>
    </source>
</evidence>
<keyword evidence="7" id="KW-0677">Repeat</keyword>
<dbReference type="OrthoDB" id="9781963at2"/>
<comment type="similarity">
    <text evidence="2 14">Belongs to the peptidase M50B family.</text>
</comment>
<dbReference type="GO" id="GO:0008237">
    <property type="term" value="F:metallopeptidase activity"/>
    <property type="evidence" value="ECO:0007669"/>
    <property type="project" value="UniProtKB-UniRule"/>
</dbReference>
<keyword evidence="4 14" id="KW-0645">Protease</keyword>
<dbReference type="InterPro" id="IPR016483">
    <property type="entry name" value="UCP006404_Pept_M50_CBS"/>
</dbReference>
<dbReference type="PANTHER" id="PTHR39188">
    <property type="entry name" value="MEMBRANE-ASSOCIATED ZINC METALLOPROTEASE M50B"/>
    <property type="match status" value="1"/>
</dbReference>
<feature type="transmembrane region" description="Helical" evidence="14">
    <location>
        <begin position="48"/>
        <end position="67"/>
    </location>
</feature>
<keyword evidence="3 14" id="KW-1003">Cell membrane</keyword>